<organism evidence="2 3">
    <name type="scientific">Rhodococcus rhodnii LMG 5362</name>
    <dbReference type="NCBI Taxonomy" id="1273125"/>
    <lineage>
        <taxon>Bacteria</taxon>
        <taxon>Bacillati</taxon>
        <taxon>Actinomycetota</taxon>
        <taxon>Actinomycetes</taxon>
        <taxon>Mycobacteriales</taxon>
        <taxon>Nocardiaceae</taxon>
        <taxon>Rhodococcus</taxon>
    </lineage>
</organism>
<dbReference type="AlphaFoldDB" id="R7WMA9"/>
<evidence type="ECO:0000313" key="2">
    <source>
        <dbReference type="EMBL" id="EOM76405.1"/>
    </source>
</evidence>
<dbReference type="Pfam" id="PF13472">
    <property type="entry name" value="Lipase_GDSL_2"/>
    <property type="match status" value="1"/>
</dbReference>
<keyword evidence="3" id="KW-1185">Reference proteome</keyword>
<dbReference type="SUPFAM" id="SSF52266">
    <property type="entry name" value="SGNH hydrolase"/>
    <property type="match status" value="1"/>
</dbReference>
<comment type="caution">
    <text evidence="2">The sequence shown here is derived from an EMBL/GenBank/DDBJ whole genome shotgun (WGS) entry which is preliminary data.</text>
</comment>
<dbReference type="Proteomes" id="UP000013525">
    <property type="component" value="Unassembled WGS sequence"/>
</dbReference>
<accession>R7WMA9</accession>
<protein>
    <submittedName>
        <fullName evidence="2">Esterase</fullName>
    </submittedName>
</protein>
<sequence length="189" mass="20300">MPRRSRRSPDTDIVTISIGGVDSNHVVVTREHCASLAPGVDRRCRDDAQTQRDAEEGIAKARPKIDGAIAAVRDRAPNARIFVVGHGGAIGERGCWPSIPYSDDDARFLTGYFDRFNDIYRESAAAHGAEFVDIGAATVAGGHDPCAAPEDKWFEGLIPTSSAQPAHFNARGMAAVADMIAERLGVETR</sequence>
<dbReference type="InterPro" id="IPR036514">
    <property type="entry name" value="SGNH_hydro_sf"/>
</dbReference>
<dbReference type="eggNOG" id="COG2755">
    <property type="taxonomic scope" value="Bacteria"/>
</dbReference>
<dbReference type="Gene3D" id="3.40.50.1110">
    <property type="entry name" value="SGNH hydrolase"/>
    <property type="match status" value="1"/>
</dbReference>
<dbReference type="InterPro" id="IPR013830">
    <property type="entry name" value="SGNH_hydro"/>
</dbReference>
<dbReference type="PATRIC" id="fig|1273125.3.peg.2116"/>
<dbReference type="EMBL" id="APMY01000067">
    <property type="protein sequence ID" value="EOM76405.1"/>
    <property type="molecule type" value="Genomic_DNA"/>
</dbReference>
<evidence type="ECO:0000259" key="1">
    <source>
        <dbReference type="Pfam" id="PF13472"/>
    </source>
</evidence>
<reference evidence="2 3" key="1">
    <citation type="journal article" date="2013" name="Genome Announc.">
        <title>Draft Genome Sequence of Rhodococcus rhodnii Strain LMG5362, a Symbiont of Rhodnius prolixus (Hemiptera, Reduviidae, Triatominae), the Principle Vector of Trypanosoma cruzi.</title>
        <authorList>
            <person name="Pachebat J.A."/>
            <person name="van Keulen G."/>
            <person name="Whitten M.M."/>
            <person name="Girdwood S."/>
            <person name="Del Sol R."/>
            <person name="Dyson P.J."/>
            <person name="Facey P.D."/>
        </authorList>
    </citation>
    <scope>NUCLEOTIDE SEQUENCE [LARGE SCALE GENOMIC DNA]</scope>
    <source>
        <strain evidence="2 3">LMG 5362</strain>
    </source>
</reference>
<proteinExistence type="predicted"/>
<evidence type="ECO:0000313" key="3">
    <source>
        <dbReference type="Proteomes" id="UP000013525"/>
    </source>
</evidence>
<dbReference type="RefSeq" id="WP_010838255.1">
    <property type="nucleotide sequence ID" value="NZ_APMY01000067.1"/>
</dbReference>
<feature type="domain" description="SGNH hydrolase-type esterase" evidence="1">
    <location>
        <begin position="6"/>
        <end position="175"/>
    </location>
</feature>
<name>R7WMA9_9NOCA</name>
<gene>
    <name evidence="2" type="ORF">Rrhod_2198</name>
</gene>